<dbReference type="AlphaFoldDB" id="A0AAP2E4K5"/>
<evidence type="ECO:0000313" key="2">
    <source>
        <dbReference type="Proteomes" id="UP001319080"/>
    </source>
</evidence>
<keyword evidence="2" id="KW-1185">Reference proteome</keyword>
<gene>
    <name evidence="1" type="ORF">KK062_25765</name>
</gene>
<evidence type="ECO:0000313" key="1">
    <source>
        <dbReference type="EMBL" id="MBT1711677.1"/>
    </source>
</evidence>
<proteinExistence type="predicted"/>
<sequence>MKKLSWLFYVASLAVTMVGCRENEPAVPGEIRFTLSAGAVADPAGRTLASLREGASVYVSIRRVSGDEVYTLQQVTLLKMGDAYISEPLALPGGNYELTDFLVSNATGDVVYATPKEGSDMASWVDDPLPVAFAVSDDGLAQVDVEVVPVGFHMPEQFGYVSFRVNVVPYPFFKLSVFRPDSAGLAFSAVHAYVVESGDTLYSRSLPARTNDVAFSGNPEGTYTLVLNVPGHATYRRTFVLQELLAELNGEPLQVTLVEALTFTALPYATGPDITEPYDFWISMEAGVPQTPFTIDWGDGTVEQFYDPSYLQFGHRYSAVGRYHVSVSGDLASVGRLGIVFPWGVNDDVVVRALPELISLSLAWAGVGDSLDISQNTKLESLGLNSTGIRYFNVRNNPRLTYIELSDNVDFPPAVLNEIIGDVYHHAVARHTGEGWLELDAPDGSETMIGPLSATAMDQLRQLHDEYGWTIVPDPF</sequence>
<reference evidence="1 2" key="1">
    <citation type="submission" date="2021-05" db="EMBL/GenBank/DDBJ databases">
        <title>A Polyphasic approach of four new species of the genus Ohtaekwangia: Ohtaekwangia histidinii sp. nov., Ohtaekwangia cretensis sp. nov., Ohtaekwangia indiensis sp. nov., Ohtaekwangia reichenbachii sp. nov. from diverse environment.</title>
        <authorList>
            <person name="Octaviana S."/>
        </authorList>
    </citation>
    <scope>NUCLEOTIDE SEQUENCE [LARGE SCALE GENOMIC DNA]</scope>
    <source>
        <strain evidence="1 2">PWU5</strain>
    </source>
</reference>
<dbReference type="Proteomes" id="UP001319080">
    <property type="component" value="Unassembled WGS sequence"/>
</dbReference>
<dbReference type="InterPro" id="IPR032675">
    <property type="entry name" value="LRR_dom_sf"/>
</dbReference>
<organism evidence="1 2">
    <name type="scientific">Dawidia cretensis</name>
    <dbReference type="NCBI Taxonomy" id="2782350"/>
    <lineage>
        <taxon>Bacteria</taxon>
        <taxon>Pseudomonadati</taxon>
        <taxon>Bacteroidota</taxon>
        <taxon>Cytophagia</taxon>
        <taxon>Cytophagales</taxon>
        <taxon>Chryseotaleaceae</taxon>
        <taxon>Dawidia</taxon>
    </lineage>
</organism>
<dbReference type="Gene3D" id="3.80.10.10">
    <property type="entry name" value="Ribonuclease Inhibitor"/>
    <property type="match status" value="1"/>
</dbReference>
<dbReference type="RefSeq" id="WP_254087247.1">
    <property type="nucleotide sequence ID" value="NZ_JAHESE010000038.1"/>
</dbReference>
<protein>
    <submittedName>
        <fullName evidence="1">Uncharacterized protein</fullName>
    </submittedName>
</protein>
<dbReference type="EMBL" id="JAHESE010000038">
    <property type="protein sequence ID" value="MBT1711677.1"/>
    <property type="molecule type" value="Genomic_DNA"/>
</dbReference>
<name>A0AAP2E4K5_9BACT</name>
<comment type="caution">
    <text evidence="1">The sequence shown here is derived from an EMBL/GenBank/DDBJ whole genome shotgun (WGS) entry which is preliminary data.</text>
</comment>
<accession>A0AAP2E4K5</accession>
<dbReference type="PROSITE" id="PS51257">
    <property type="entry name" value="PROKAR_LIPOPROTEIN"/>
    <property type="match status" value="1"/>
</dbReference>